<organism evidence="1 2">
    <name type="scientific">Plectus sambesii</name>
    <dbReference type="NCBI Taxonomy" id="2011161"/>
    <lineage>
        <taxon>Eukaryota</taxon>
        <taxon>Metazoa</taxon>
        <taxon>Ecdysozoa</taxon>
        <taxon>Nematoda</taxon>
        <taxon>Chromadorea</taxon>
        <taxon>Plectida</taxon>
        <taxon>Plectina</taxon>
        <taxon>Plectoidea</taxon>
        <taxon>Plectidae</taxon>
        <taxon>Plectus</taxon>
    </lineage>
</organism>
<dbReference type="InterPro" id="IPR035810">
    <property type="entry name" value="PEBP_euk"/>
</dbReference>
<sequence length="82" mass="8900">VNIIGKDLSSGQTLTSYVGPGPPPTTGLHRYVLLVYKQKAEILDTEWGDKNRASWSAANFAKKHDLGDPVAGNFFQAKNAVQ</sequence>
<dbReference type="Pfam" id="PF01161">
    <property type="entry name" value="PBP"/>
    <property type="match status" value="1"/>
</dbReference>
<dbReference type="SUPFAM" id="SSF49777">
    <property type="entry name" value="PEBP-like"/>
    <property type="match status" value="1"/>
</dbReference>
<protein>
    <submittedName>
        <fullName evidence="2">Phosphatidylethanolamine-binding protein</fullName>
    </submittedName>
</protein>
<name>A0A914UW74_9BILA</name>
<evidence type="ECO:0000313" key="1">
    <source>
        <dbReference type="Proteomes" id="UP000887566"/>
    </source>
</evidence>
<keyword evidence="1" id="KW-1185">Reference proteome</keyword>
<evidence type="ECO:0000313" key="2">
    <source>
        <dbReference type="WBParaSite" id="PSAMB.scaffold13091size2435.g35262.t1"/>
    </source>
</evidence>
<dbReference type="WBParaSite" id="PSAMB.scaffold13091size2435.g35262.t1">
    <property type="protein sequence ID" value="PSAMB.scaffold13091size2435.g35262.t1"/>
    <property type="gene ID" value="PSAMB.scaffold13091size2435.g35262"/>
</dbReference>
<proteinExistence type="predicted"/>
<dbReference type="AlphaFoldDB" id="A0A914UW74"/>
<accession>A0A914UW74</accession>
<dbReference type="PANTHER" id="PTHR11362">
    <property type="entry name" value="PHOSPHATIDYLETHANOLAMINE-BINDING PROTEIN"/>
    <property type="match status" value="1"/>
</dbReference>
<dbReference type="InterPro" id="IPR008914">
    <property type="entry name" value="PEBP"/>
</dbReference>
<dbReference type="PANTHER" id="PTHR11362:SF82">
    <property type="entry name" value="PHOSPHATIDYLETHANOLAMINE-BINDING PROTEIN 4"/>
    <property type="match status" value="1"/>
</dbReference>
<dbReference type="Proteomes" id="UP000887566">
    <property type="component" value="Unplaced"/>
</dbReference>
<reference evidence="2" key="1">
    <citation type="submission" date="2022-11" db="UniProtKB">
        <authorList>
            <consortium name="WormBaseParasite"/>
        </authorList>
    </citation>
    <scope>IDENTIFICATION</scope>
</reference>
<dbReference type="CDD" id="cd00866">
    <property type="entry name" value="PEBP_euk"/>
    <property type="match status" value="1"/>
</dbReference>
<dbReference type="InterPro" id="IPR036610">
    <property type="entry name" value="PEBP-like_sf"/>
</dbReference>
<dbReference type="Gene3D" id="3.90.280.10">
    <property type="entry name" value="PEBP-like"/>
    <property type="match status" value="1"/>
</dbReference>